<organism evidence="2 3">
    <name type="scientific">Megalodesulfovibrio gigas (strain ATCC 19364 / DSM 1382 / NCIMB 9332 / VKM B-1759)</name>
    <name type="common">Desulfovibrio gigas</name>
    <dbReference type="NCBI Taxonomy" id="1121448"/>
    <lineage>
        <taxon>Bacteria</taxon>
        <taxon>Pseudomonadati</taxon>
        <taxon>Thermodesulfobacteriota</taxon>
        <taxon>Desulfovibrionia</taxon>
        <taxon>Desulfovibrionales</taxon>
        <taxon>Desulfovibrionaceae</taxon>
        <taxon>Megalodesulfovibrio</taxon>
    </lineage>
</organism>
<accession>T2GF10</accession>
<dbReference type="KEGG" id="dgg:DGI_2977"/>
<dbReference type="AlphaFoldDB" id="T2GF10"/>
<feature type="compositionally biased region" description="Low complexity" evidence="1">
    <location>
        <begin position="67"/>
        <end position="84"/>
    </location>
</feature>
<reference evidence="2 3" key="1">
    <citation type="journal article" date="2013" name="J. Bacteriol.">
        <title>Roles of HynAB and Ech, the only two hydrogenases found in the model sulfate reducer Desulfovibrio gigas.</title>
        <authorList>
            <person name="Morais-Silva F.O."/>
            <person name="Santos C.I."/>
            <person name="Rodrigues R."/>
            <person name="Pereira I.A."/>
            <person name="Rodrigues-Pousada C."/>
        </authorList>
    </citation>
    <scope>NUCLEOTIDE SEQUENCE [LARGE SCALE GENOMIC DNA]</scope>
    <source>
        <strain evidence="3">ATCC 19364 / DSM 1382 / NCIMB 9332 / VKM B-1759</strain>
    </source>
</reference>
<keyword evidence="3" id="KW-1185">Reference proteome</keyword>
<protein>
    <submittedName>
        <fullName evidence="2">Uncharacterized protein</fullName>
    </submittedName>
</protein>
<dbReference type="PATRIC" id="fig|1121448.10.peg.2938"/>
<dbReference type="RefSeq" id="WP_021761768.1">
    <property type="nucleotide sequence ID" value="NC_022444.1"/>
</dbReference>
<sequence length="100" mass="10828">MSVFSRDDAWAAIKEWTRYSQSSVGKDLHDMATWYEGRKKLGLLPPDAAALGTPPEYVQQQRDELRAAQQQAAAPPSATQAAATGDMAEARSGAIVHEKA</sequence>
<evidence type="ECO:0000256" key="1">
    <source>
        <dbReference type="SAM" id="MobiDB-lite"/>
    </source>
</evidence>
<reference evidence="3" key="2">
    <citation type="submission" date="2013-07" db="EMBL/GenBank/DDBJ databases">
        <authorList>
            <person name="Morais-Silva F.O."/>
            <person name="Rezende A.M."/>
            <person name="Pimentel C."/>
            <person name="Resende D.M."/>
            <person name="Santos C.I."/>
            <person name="Clemente C."/>
            <person name="de Oliveira L.M."/>
            <person name="da Silva S.M."/>
            <person name="Costa D.A."/>
            <person name="Varela-Raposo A."/>
            <person name="Horacio E.C.A."/>
            <person name="Matos M."/>
            <person name="Flores O."/>
            <person name="Ruiz J.C."/>
            <person name="Rodrigues-Pousada C."/>
        </authorList>
    </citation>
    <scope>NUCLEOTIDE SEQUENCE [LARGE SCALE GENOMIC DNA]</scope>
    <source>
        <strain evidence="3">ATCC 19364 / DSM 1382 / NCIMB 9332 / VKM B-1759</strain>
    </source>
</reference>
<dbReference type="Proteomes" id="UP000016587">
    <property type="component" value="Chromosome"/>
</dbReference>
<dbReference type="EMBL" id="CP006585">
    <property type="protein sequence ID" value="AGW14701.1"/>
    <property type="molecule type" value="Genomic_DNA"/>
</dbReference>
<evidence type="ECO:0000313" key="3">
    <source>
        <dbReference type="Proteomes" id="UP000016587"/>
    </source>
</evidence>
<name>T2GF10_MEGG1</name>
<feature type="compositionally biased region" description="Low complexity" evidence="1">
    <location>
        <begin position="46"/>
        <end position="55"/>
    </location>
</feature>
<evidence type="ECO:0000313" key="2">
    <source>
        <dbReference type="EMBL" id="AGW14701.1"/>
    </source>
</evidence>
<dbReference type="HOGENOM" id="CLU_2301256_0_0_7"/>
<dbReference type="STRING" id="1121448.DGI_2977"/>
<feature type="region of interest" description="Disordered" evidence="1">
    <location>
        <begin position="46"/>
        <end position="100"/>
    </location>
</feature>
<proteinExistence type="predicted"/>
<gene>
    <name evidence="2" type="ORF">DGI_2977</name>
</gene>